<dbReference type="EMBL" id="JAHBBH010000001">
    <property type="protein sequence ID" value="MBW3091380.1"/>
    <property type="molecule type" value="Genomic_DNA"/>
</dbReference>
<feature type="transmembrane region" description="Helical" evidence="1">
    <location>
        <begin position="552"/>
        <end position="572"/>
    </location>
</feature>
<keyword evidence="1" id="KW-1133">Transmembrane helix</keyword>
<feature type="transmembrane region" description="Helical" evidence="1">
    <location>
        <begin position="527"/>
        <end position="546"/>
    </location>
</feature>
<keyword evidence="1" id="KW-0472">Membrane</keyword>
<protein>
    <submittedName>
        <fullName evidence="3">Glycosyltransferase family 2 protein</fullName>
    </submittedName>
</protein>
<organism evidence="3 4">
    <name type="scientific">Bifidobacterium miconis</name>
    <dbReference type="NCBI Taxonomy" id="2834435"/>
    <lineage>
        <taxon>Bacteria</taxon>
        <taxon>Bacillati</taxon>
        <taxon>Actinomycetota</taxon>
        <taxon>Actinomycetes</taxon>
        <taxon>Bifidobacteriales</taxon>
        <taxon>Bifidobacteriaceae</taxon>
        <taxon>Bifidobacterium</taxon>
    </lineage>
</organism>
<keyword evidence="1" id="KW-0812">Transmembrane</keyword>
<feature type="transmembrane region" description="Helical" evidence="1">
    <location>
        <begin position="732"/>
        <end position="753"/>
    </location>
</feature>
<feature type="transmembrane region" description="Helical" evidence="1">
    <location>
        <begin position="765"/>
        <end position="788"/>
    </location>
</feature>
<feature type="domain" description="Glycosyltransferase 2-like" evidence="2">
    <location>
        <begin position="133"/>
        <end position="265"/>
    </location>
</feature>
<feature type="transmembrane region" description="Helical" evidence="1">
    <location>
        <begin position="628"/>
        <end position="650"/>
    </location>
</feature>
<evidence type="ECO:0000259" key="2">
    <source>
        <dbReference type="Pfam" id="PF13632"/>
    </source>
</evidence>
<evidence type="ECO:0000256" key="1">
    <source>
        <dbReference type="SAM" id="Phobius"/>
    </source>
</evidence>
<proteinExistence type="predicted"/>
<feature type="transmembrane region" description="Helical" evidence="1">
    <location>
        <begin position="412"/>
        <end position="430"/>
    </location>
</feature>
<accession>A0ABS6WBF0</accession>
<dbReference type="Pfam" id="PF13632">
    <property type="entry name" value="Glyco_trans_2_3"/>
    <property type="match status" value="1"/>
</dbReference>
<feature type="transmembrane region" description="Helical" evidence="1">
    <location>
        <begin position="823"/>
        <end position="842"/>
    </location>
</feature>
<dbReference type="Proteomes" id="UP000700815">
    <property type="component" value="Unassembled WGS sequence"/>
</dbReference>
<feature type="transmembrane region" description="Helical" evidence="1">
    <location>
        <begin position="295"/>
        <end position="314"/>
    </location>
</feature>
<feature type="transmembrane region" description="Helical" evidence="1">
    <location>
        <begin position="702"/>
        <end position="725"/>
    </location>
</feature>
<dbReference type="InterPro" id="IPR001173">
    <property type="entry name" value="Glyco_trans_2-like"/>
</dbReference>
<reference evidence="3 4" key="1">
    <citation type="submission" date="2021-05" db="EMBL/GenBank/DDBJ databases">
        <title>Phylogenetic classification of ten novel species belonging to the genus Bifidobacterium comprising B. colchicus sp. nov., B. abeli sp. nov., B. bicoloris sp. nov., B. guerezis sp. nov., B. rosaliae sp. nov., B. santillanensis sp. nov., B. argentati sp. nov., B. amazzoni sp. nov., B. pluviali sp. nov., and B. pinnaculum sp. nov.</title>
        <authorList>
            <person name="Lugli G.A."/>
            <person name="Ruiz Garcia L."/>
            <person name="Margolles A."/>
            <person name="Ventura M."/>
        </authorList>
    </citation>
    <scope>NUCLEOTIDE SEQUENCE [LARGE SCALE GENOMIC DNA]</scope>
    <source>
        <strain evidence="3 4">82T10</strain>
    </source>
</reference>
<sequence length="1041" mass="111520">MNSTGSSEIEQAIAAALADRPYSHRQDVDDSVAAAITVEDDLRFFPETFRAMLSQSILPGMIVVIDCDGAGQPAKAASFDVIPSPSGPVSSVPDAKTVEIRLVRVAGASSFADAVTKGMTAARLPDGIRAWWTLHDDSRPADEHCLARLLDAWRNNSSASLLGAKQLDWQARDLHDVGRYAGRHRVESLVVDGEEDQEQYDSRQDVFAVSLAGALLPVRTLADQEGANPWFSTFGESNDFCRRICLDGGRVVVVSAARIAHRRARFEGIRSRAGEPVEEGRLNPSLSVMHAEQKYLYTDMAVALWPFMWVFRLLRAFVMAVRQLVSKRPYEAGCELCLPWLGLLGLPRALAARSLVARHSRIPLSRLGALSVNHQQMAQWKDRAQALEDQRHTILLSPLAKAHLRRRRVRRWGLALAMALAALLAVAVVHRQVLFPALSGGSLYSNGLLPTDATMRQLAQSATTPWVFGSGTGIPAPPTPWLLVWLLASVATAGHPALALSLMFFFSAPLMALSFWALAGVFTRSDAVRVVSGLLWVALAMAMGLFDEADLPMLTVMAFLPAAFAFAFRAVAMYRTEDQIRVHQSVQSAALASLCFIPVVAAEPQLLLPLVVIFLSFLMLVRRHRLMLLLMPVPAAFVVAPTLVNAVRYASEGAWRQLFGDAMVPSAAANGVPASLTLQGVLARAFGLDAGFGLHAVLGGDLAAIVAAAVLLVLFALAVCALFAPMALRFSLMMWSVAACGGLLSLVCARLVVATGEDGDVAASVLPGCALMLLGLMSCACLVSGAAVKRFVPLRTSAAGDAARGRSSSRSIARTAVVHTARLLLVAILSAGLVATAWLGLLRGGHGGVAVSEAGLPMVASDYLQQGDDHRILALRAVSNNSVEYAVMRTARGDLIDSSPAQRVRAAFAGTDKADETIAASAAKLMAGGDADAVAAISKLGFGGIFVAYDASAGSDEATQRLTSNITASEGTQTVVAADNGTYYRLTINSADSQNIDTSWQRRTQTSRWRYAWLWCMGAVVAVYCLVALPHRTYRYREEES</sequence>
<dbReference type="RefSeq" id="WP_219057519.1">
    <property type="nucleotide sequence ID" value="NZ_JAHBBH010000001.1"/>
</dbReference>
<name>A0ABS6WBF0_9BIFI</name>
<keyword evidence="4" id="KW-1185">Reference proteome</keyword>
<evidence type="ECO:0000313" key="3">
    <source>
        <dbReference type="EMBL" id="MBW3091380.1"/>
    </source>
</evidence>
<comment type="caution">
    <text evidence="3">The sequence shown here is derived from an EMBL/GenBank/DDBJ whole genome shotgun (WGS) entry which is preliminary data.</text>
</comment>
<gene>
    <name evidence="3" type="ORF">KIH79_00115</name>
</gene>
<feature type="transmembrane region" description="Helical" evidence="1">
    <location>
        <begin position="1011"/>
        <end position="1029"/>
    </location>
</feature>
<evidence type="ECO:0000313" key="4">
    <source>
        <dbReference type="Proteomes" id="UP000700815"/>
    </source>
</evidence>